<comment type="caution">
    <text evidence="2">The sequence shown here is derived from an EMBL/GenBank/DDBJ whole genome shotgun (WGS) entry which is preliminary data.</text>
</comment>
<feature type="transmembrane region" description="Helical" evidence="1">
    <location>
        <begin position="252"/>
        <end position="276"/>
    </location>
</feature>
<dbReference type="EMBL" id="JANKHG010000001">
    <property type="protein sequence ID" value="MCR2745394.1"/>
    <property type="molecule type" value="Genomic_DNA"/>
</dbReference>
<gene>
    <name evidence="2" type="ORF">NSP04_01885</name>
</gene>
<keyword evidence="1" id="KW-0812">Transmembrane</keyword>
<proteinExistence type="predicted"/>
<dbReference type="Proteomes" id="UP001165267">
    <property type="component" value="Unassembled WGS sequence"/>
</dbReference>
<keyword evidence="1" id="KW-1133">Transmembrane helix</keyword>
<name>A0ABT1XE32_9BURK</name>
<dbReference type="RefSeq" id="WP_257510636.1">
    <property type="nucleotide sequence ID" value="NZ_JANKHG010000001.1"/>
</dbReference>
<evidence type="ECO:0000256" key="1">
    <source>
        <dbReference type="SAM" id="Phobius"/>
    </source>
</evidence>
<sequence>MVGTTQDTRPKFKVRMLKLHRTLAWLGFAALLLWGGSGLLHSWLTLFGVQQAVFAAPQRELNLAKALPFDQILAKAGVEKAAAVKVVVGEADNLLQVTEQALQARRYFSLETSAELPNHDKVYAAFLARHYLNLHYENIRSIEWIDQFSDDYHPVNRLLPVYRVSFDRDDGLNALVYTETGALAGVSNHTKQRVQTAFQWFHTWSWVPNMAETPRIVVMGVLVGALVLMSLTGLSMLILIRRRTRAAGAKGWHRLAAYVLVLPVFMFSFSGVYHLLQHGWPNNQSHLALNKPMQLNQFQFPVHAEWATLTDKLVVSGFSLIADEAGTTYYRLALPLPKGQVPTDPQTIRNARFDGIQATGPALYVHTRTGEPWSQGDRELAFQLAAHHTGLPREAVQSATLITRFGPDYDFRNKRLPVWKFEYGAPLNASVFIDTATGVMADQTLNSAKPESISFSMLHKWNFMFPLGRQIQNWTIAVVTVLSIVLLAGFGIRSRFR</sequence>
<evidence type="ECO:0000313" key="2">
    <source>
        <dbReference type="EMBL" id="MCR2745394.1"/>
    </source>
</evidence>
<evidence type="ECO:0000313" key="3">
    <source>
        <dbReference type="Proteomes" id="UP001165267"/>
    </source>
</evidence>
<reference evidence="2" key="1">
    <citation type="submission" date="2022-07" db="EMBL/GenBank/DDBJ databases">
        <authorList>
            <person name="Xamxidin M."/>
        </authorList>
    </citation>
    <scope>NUCLEOTIDE SEQUENCE</scope>
    <source>
        <strain evidence="2">YS8-69</strain>
    </source>
</reference>
<keyword evidence="1" id="KW-0472">Membrane</keyword>
<feature type="transmembrane region" description="Helical" evidence="1">
    <location>
        <begin position="474"/>
        <end position="492"/>
    </location>
</feature>
<accession>A0ABT1XE32</accession>
<keyword evidence="3" id="KW-1185">Reference proteome</keyword>
<organism evidence="2 3">
    <name type="scientific">Limnobacter parvus</name>
    <dbReference type="NCBI Taxonomy" id="2939690"/>
    <lineage>
        <taxon>Bacteria</taxon>
        <taxon>Pseudomonadati</taxon>
        <taxon>Pseudomonadota</taxon>
        <taxon>Betaproteobacteria</taxon>
        <taxon>Burkholderiales</taxon>
        <taxon>Burkholderiaceae</taxon>
        <taxon>Limnobacter</taxon>
    </lineage>
</organism>
<protein>
    <submittedName>
        <fullName evidence="2">PepSY domain-containing protein</fullName>
    </submittedName>
</protein>
<feature type="transmembrane region" description="Helical" evidence="1">
    <location>
        <begin position="216"/>
        <end position="240"/>
    </location>
</feature>